<comment type="caution">
    <text evidence="1">The sequence shown here is derived from an EMBL/GenBank/DDBJ whole genome shotgun (WGS) entry which is preliminary data.</text>
</comment>
<evidence type="ECO:0000313" key="1">
    <source>
        <dbReference type="EMBL" id="KYO37777.1"/>
    </source>
</evidence>
<organism evidence="1 2">
    <name type="scientific">Alligator mississippiensis</name>
    <name type="common">American alligator</name>
    <dbReference type="NCBI Taxonomy" id="8496"/>
    <lineage>
        <taxon>Eukaryota</taxon>
        <taxon>Metazoa</taxon>
        <taxon>Chordata</taxon>
        <taxon>Craniata</taxon>
        <taxon>Vertebrata</taxon>
        <taxon>Euteleostomi</taxon>
        <taxon>Archelosauria</taxon>
        <taxon>Archosauria</taxon>
        <taxon>Crocodylia</taxon>
        <taxon>Alligatoridae</taxon>
        <taxon>Alligatorinae</taxon>
        <taxon>Alligator</taxon>
    </lineage>
</organism>
<name>A0A151NLU8_ALLMI</name>
<reference evidence="1 2" key="1">
    <citation type="journal article" date="2012" name="Genome Biol.">
        <title>Sequencing three crocodilian genomes to illuminate the evolution of archosaurs and amniotes.</title>
        <authorList>
            <person name="St John J.A."/>
            <person name="Braun E.L."/>
            <person name="Isberg S.R."/>
            <person name="Miles L.G."/>
            <person name="Chong A.Y."/>
            <person name="Gongora J."/>
            <person name="Dalzell P."/>
            <person name="Moran C."/>
            <person name="Bed'hom B."/>
            <person name="Abzhanov A."/>
            <person name="Burgess S.C."/>
            <person name="Cooksey A.M."/>
            <person name="Castoe T.A."/>
            <person name="Crawford N.G."/>
            <person name="Densmore L.D."/>
            <person name="Drew J.C."/>
            <person name="Edwards S.V."/>
            <person name="Faircloth B.C."/>
            <person name="Fujita M.K."/>
            <person name="Greenwold M.J."/>
            <person name="Hoffmann F.G."/>
            <person name="Howard J.M."/>
            <person name="Iguchi T."/>
            <person name="Janes D.E."/>
            <person name="Khan S.Y."/>
            <person name="Kohno S."/>
            <person name="de Koning A.J."/>
            <person name="Lance S.L."/>
            <person name="McCarthy F.M."/>
            <person name="McCormack J.E."/>
            <person name="Merchant M.E."/>
            <person name="Peterson D.G."/>
            <person name="Pollock D.D."/>
            <person name="Pourmand N."/>
            <person name="Raney B.J."/>
            <person name="Roessler K.A."/>
            <person name="Sanford J.R."/>
            <person name="Sawyer R.H."/>
            <person name="Schmidt C.J."/>
            <person name="Triplett E.W."/>
            <person name="Tuberville T.D."/>
            <person name="Venegas-Anaya M."/>
            <person name="Howard J.T."/>
            <person name="Jarvis E.D."/>
            <person name="Guillette L.J.Jr."/>
            <person name="Glenn T.C."/>
            <person name="Green R.E."/>
            <person name="Ray D.A."/>
        </authorList>
    </citation>
    <scope>NUCLEOTIDE SEQUENCE [LARGE SCALE GENOMIC DNA]</scope>
    <source>
        <strain evidence="1">KSC_2009_1</strain>
    </source>
</reference>
<dbReference type="EMBL" id="AKHW03002600">
    <property type="protein sequence ID" value="KYO37777.1"/>
    <property type="molecule type" value="Genomic_DNA"/>
</dbReference>
<dbReference type="AlphaFoldDB" id="A0A151NLU8"/>
<keyword evidence="2" id="KW-1185">Reference proteome</keyword>
<dbReference type="Proteomes" id="UP000050525">
    <property type="component" value="Unassembled WGS sequence"/>
</dbReference>
<protein>
    <submittedName>
        <fullName evidence="1">Uncharacterized protein</fullName>
    </submittedName>
</protein>
<accession>A0A151NLU8</accession>
<proteinExistence type="predicted"/>
<sequence>MEDCRILDVRDPCIYIKCVTEKFPVTQKLLFEARTKVGCSIFCARQLQRKQFHSSSWSQVDIPSKLIEILPADIPI</sequence>
<gene>
    <name evidence="1" type="ORF">Y1Q_0022056</name>
</gene>
<evidence type="ECO:0000313" key="2">
    <source>
        <dbReference type="Proteomes" id="UP000050525"/>
    </source>
</evidence>